<dbReference type="EMBL" id="CAJVPK010001251">
    <property type="protein sequence ID" value="CAG8578717.1"/>
    <property type="molecule type" value="Genomic_DNA"/>
</dbReference>
<evidence type="ECO:0000313" key="2">
    <source>
        <dbReference type="Proteomes" id="UP000789706"/>
    </source>
</evidence>
<proteinExistence type="predicted"/>
<evidence type="ECO:0000313" key="1">
    <source>
        <dbReference type="EMBL" id="CAG8578717.1"/>
    </source>
</evidence>
<organism evidence="1 2">
    <name type="scientific">Diversispora eburnea</name>
    <dbReference type="NCBI Taxonomy" id="1213867"/>
    <lineage>
        <taxon>Eukaryota</taxon>
        <taxon>Fungi</taxon>
        <taxon>Fungi incertae sedis</taxon>
        <taxon>Mucoromycota</taxon>
        <taxon>Glomeromycotina</taxon>
        <taxon>Glomeromycetes</taxon>
        <taxon>Diversisporales</taxon>
        <taxon>Diversisporaceae</taxon>
        <taxon>Diversispora</taxon>
    </lineage>
</organism>
<reference evidence="1" key="1">
    <citation type="submission" date="2021-06" db="EMBL/GenBank/DDBJ databases">
        <authorList>
            <person name="Kallberg Y."/>
            <person name="Tangrot J."/>
            <person name="Rosling A."/>
        </authorList>
    </citation>
    <scope>NUCLEOTIDE SEQUENCE</scope>
    <source>
        <strain evidence="1">AZ414A</strain>
    </source>
</reference>
<gene>
    <name evidence="1" type="ORF">DEBURN_LOCUS8464</name>
</gene>
<protein>
    <submittedName>
        <fullName evidence="1">6349_t:CDS:1</fullName>
    </submittedName>
</protein>
<dbReference type="AlphaFoldDB" id="A0A9N9BWV2"/>
<accession>A0A9N9BWV2</accession>
<name>A0A9N9BWV2_9GLOM</name>
<keyword evidence="2" id="KW-1185">Reference proteome</keyword>
<sequence length="69" mass="7589">MPNLEHESVVSMLFKCFDRPNNGVLRGHYDPSNPALKIEPDLAIYPHIAHVPKPTVTHPGPPPSNANVL</sequence>
<comment type="caution">
    <text evidence="1">The sequence shown here is derived from an EMBL/GenBank/DDBJ whole genome shotgun (WGS) entry which is preliminary data.</text>
</comment>
<dbReference type="Proteomes" id="UP000789706">
    <property type="component" value="Unassembled WGS sequence"/>
</dbReference>